<proteinExistence type="predicted"/>
<keyword evidence="2" id="KW-1185">Reference proteome</keyword>
<protein>
    <submittedName>
        <fullName evidence="1">Uncharacterized protein</fullName>
    </submittedName>
</protein>
<dbReference type="PROSITE" id="PS51257">
    <property type="entry name" value="PROKAR_LIPOPROTEIN"/>
    <property type="match status" value="1"/>
</dbReference>
<sequence>MELGLRPHEISTAAHDFGVAALDFGAAAPLLLSCGSNLPLNTQRHKLALRCHVNGAAAHGIGIATS</sequence>
<dbReference type="AlphaFoldDB" id="A0A2P5A6F7"/>
<comment type="caution">
    <text evidence="1">The sequence shown here is derived from an EMBL/GenBank/DDBJ whole genome shotgun (WGS) entry which is preliminary data.</text>
</comment>
<gene>
    <name evidence="1" type="ORF">PanWU01x14_363860</name>
</gene>
<dbReference type="EMBL" id="JXTB01000862">
    <property type="protein sequence ID" value="PON32137.1"/>
    <property type="molecule type" value="Genomic_DNA"/>
</dbReference>
<name>A0A2P5A6F7_PARAD</name>
<organism evidence="1 2">
    <name type="scientific">Parasponia andersonii</name>
    <name type="common">Sponia andersonii</name>
    <dbReference type="NCBI Taxonomy" id="3476"/>
    <lineage>
        <taxon>Eukaryota</taxon>
        <taxon>Viridiplantae</taxon>
        <taxon>Streptophyta</taxon>
        <taxon>Embryophyta</taxon>
        <taxon>Tracheophyta</taxon>
        <taxon>Spermatophyta</taxon>
        <taxon>Magnoliopsida</taxon>
        <taxon>eudicotyledons</taxon>
        <taxon>Gunneridae</taxon>
        <taxon>Pentapetalae</taxon>
        <taxon>rosids</taxon>
        <taxon>fabids</taxon>
        <taxon>Rosales</taxon>
        <taxon>Cannabaceae</taxon>
        <taxon>Parasponia</taxon>
    </lineage>
</organism>
<accession>A0A2P5A6F7</accession>
<reference evidence="2" key="1">
    <citation type="submission" date="2016-06" db="EMBL/GenBank/DDBJ databases">
        <title>Parallel loss of symbiosis genes in relatives of nitrogen-fixing non-legume Parasponia.</title>
        <authorList>
            <person name="Van Velzen R."/>
            <person name="Holmer R."/>
            <person name="Bu F."/>
            <person name="Rutten L."/>
            <person name="Van Zeijl A."/>
            <person name="Liu W."/>
            <person name="Santuari L."/>
            <person name="Cao Q."/>
            <person name="Sharma T."/>
            <person name="Shen D."/>
            <person name="Roswanjaya Y."/>
            <person name="Wardhani T."/>
            <person name="Kalhor M.S."/>
            <person name="Jansen J."/>
            <person name="Van den Hoogen J."/>
            <person name="Gungor B."/>
            <person name="Hartog M."/>
            <person name="Hontelez J."/>
            <person name="Verver J."/>
            <person name="Yang W.-C."/>
            <person name="Schijlen E."/>
            <person name="Repin R."/>
            <person name="Schilthuizen M."/>
            <person name="Schranz E."/>
            <person name="Heidstra R."/>
            <person name="Miyata K."/>
            <person name="Fedorova E."/>
            <person name="Kohlen W."/>
            <person name="Bisseling T."/>
            <person name="Smit S."/>
            <person name="Geurts R."/>
        </authorList>
    </citation>
    <scope>NUCLEOTIDE SEQUENCE [LARGE SCALE GENOMIC DNA]</scope>
    <source>
        <strain evidence="2">cv. WU1-14</strain>
    </source>
</reference>
<dbReference type="Proteomes" id="UP000237105">
    <property type="component" value="Unassembled WGS sequence"/>
</dbReference>
<evidence type="ECO:0000313" key="1">
    <source>
        <dbReference type="EMBL" id="PON32137.1"/>
    </source>
</evidence>
<evidence type="ECO:0000313" key="2">
    <source>
        <dbReference type="Proteomes" id="UP000237105"/>
    </source>
</evidence>